<dbReference type="InterPro" id="IPR056729">
    <property type="entry name" value="GMPPB_C"/>
</dbReference>
<dbReference type="Pfam" id="PF25087">
    <property type="entry name" value="GMPPB_C"/>
    <property type="match status" value="1"/>
</dbReference>
<dbReference type="InterPro" id="IPR050179">
    <property type="entry name" value="Trans_hexapeptide_repeat"/>
</dbReference>
<evidence type="ECO:0000313" key="3">
    <source>
        <dbReference type="EMBL" id="NOJ75675.1"/>
    </source>
</evidence>
<reference evidence="3 4" key="1">
    <citation type="submission" date="2020-05" db="EMBL/GenBank/DDBJ databases">
        <title>Tigecycline resistant gene in Empedobacter stercoris.</title>
        <authorList>
            <person name="Chen Y."/>
            <person name="Cheng Y."/>
            <person name="Zhou K."/>
        </authorList>
    </citation>
    <scope>NUCLEOTIDE SEQUENCE [LARGE SCALE GENOMIC DNA]</scope>
    <source>
        <strain evidence="3 4">ES202</strain>
    </source>
</reference>
<dbReference type="Pfam" id="PF14602">
    <property type="entry name" value="Hexapep_2"/>
    <property type="match status" value="1"/>
</dbReference>
<dbReference type="Gene3D" id="3.40.50.20">
    <property type="match status" value="1"/>
</dbReference>
<protein>
    <submittedName>
        <fullName evidence="3">Transferase</fullName>
    </submittedName>
</protein>
<evidence type="ECO:0000313" key="4">
    <source>
        <dbReference type="Proteomes" id="UP000580344"/>
    </source>
</evidence>
<dbReference type="InterPro" id="IPR011004">
    <property type="entry name" value="Trimer_LpxA-like_sf"/>
</dbReference>
<dbReference type="CDD" id="cd03360">
    <property type="entry name" value="LbH_AT_putative"/>
    <property type="match status" value="1"/>
</dbReference>
<dbReference type="RefSeq" id="WP_171622985.1">
    <property type="nucleotide sequence ID" value="NZ_JABFOQ010000014.1"/>
</dbReference>
<organism evidence="3 4">
    <name type="scientific">Empedobacter stercoris</name>
    <dbReference type="NCBI Taxonomy" id="1628248"/>
    <lineage>
        <taxon>Bacteria</taxon>
        <taxon>Pseudomonadati</taxon>
        <taxon>Bacteroidota</taxon>
        <taxon>Flavobacteriia</taxon>
        <taxon>Flavobacteriales</taxon>
        <taxon>Weeksellaceae</taxon>
        <taxon>Empedobacter</taxon>
    </lineage>
</organism>
<dbReference type="SUPFAM" id="SSF51161">
    <property type="entry name" value="Trimeric LpxA-like enzymes"/>
    <property type="match status" value="1"/>
</dbReference>
<dbReference type="Gene3D" id="2.160.10.10">
    <property type="entry name" value="Hexapeptide repeat proteins"/>
    <property type="match status" value="2"/>
</dbReference>
<name>A0ABX1WM54_9FLAO</name>
<dbReference type="EMBL" id="JABFOQ010000014">
    <property type="protein sequence ID" value="NOJ75675.1"/>
    <property type="molecule type" value="Genomic_DNA"/>
</dbReference>
<sequence length="208" mass="22469">MQEEIFLLGIGRNTPVFIDLVEQSGYKVVGLYHYNDSRTGEIDHGFEILGSFNDLFLKGNLKDLKFLLTMGDNEIRGEISNKIIELGGILPTIIHPTAVISRFAKIGTGVVISPFTYIQANSHIGDNTIVLSGVNISHNNIIGKNCFIAGGVTIGAYTTIGANVFIGQGVLTISDKVKKIEDNAFIGAGSLVTKSVEKNKKIYGRPAK</sequence>
<evidence type="ECO:0000259" key="2">
    <source>
        <dbReference type="Pfam" id="PF25087"/>
    </source>
</evidence>
<dbReference type="Proteomes" id="UP000580344">
    <property type="component" value="Unassembled WGS sequence"/>
</dbReference>
<keyword evidence="4" id="KW-1185">Reference proteome</keyword>
<comment type="similarity">
    <text evidence="1">Belongs to the transferase hexapeptide repeat family.</text>
</comment>
<feature type="domain" description="Mannose-1-phosphate guanyltransferase C-terminal" evidence="2">
    <location>
        <begin position="91"/>
        <end position="177"/>
    </location>
</feature>
<comment type="caution">
    <text evidence="3">The sequence shown here is derived from an EMBL/GenBank/DDBJ whole genome shotgun (WGS) entry which is preliminary data.</text>
</comment>
<dbReference type="PANTHER" id="PTHR43300:SF7">
    <property type="entry name" value="UDP-N-ACETYLBACILLOSAMINE N-ACETYLTRANSFERASE"/>
    <property type="match status" value="1"/>
</dbReference>
<proteinExistence type="inferred from homology"/>
<accession>A0ABX1WM54</accession>
<gene>
    <name evidence="3" type="ORF">HMH06_07510</name>
</gene>
<dbReference type="GO" id="GO:0016740">
    <property type="term" value="F:transferase activity"/>
    <property type="evidence" value="ECO:0007669"/>
    <property type="project" value="UniProtKB-KW"/>
</dbReference>
<keyword evidence="3" id="KW-0808">Transferase</keyword>
<dbReference type="PANTHER" id="PTHR43300">
    <property type="entry name" value="ACETYLTRANSFERASE"/>
    <property type="match status" value="1"/>
</dbReference>
<dbReference type="InterPro" id="IPR001451">
    <property type="entry name" value="Hexapep"/>
</dbReference>
<dbReference type="InterPro" id="IPR020019">
    <property type="entry name" value="AcTrfase_PglD-like"/>
</dbReference>
<evidence type="ECO:0000256" key="1">
    <source>
        <dbReference type="ARBA" id="ARBA00007274"/>
    </source>
</evidence>